<reference evidence="4" key="1">
    <citation type="submission" date="2025-08" db="UniProtKB">
        <authorList>
            <consortium name="RefSeq"/>
        </authorList>
    </citation>
    <scope>IDENTIFICATION</scope>
</reference>
<evidence type="ECO:0000256" key="2">
    <source>
        <dbReference type="SAM" id="MobiDB-lite"/>
    </source>
</evidence>
<sequence>MSQFPSVFENPLVEGNLNNLQLPQSNYTQMEQRKLIGFNNQQKTDKQQHLQQQEQQQQQQQQPMIDSYLSANPYLSPLYHNNYCLAGSEKQAPQTHLMSMGQRYSSLPPITLDQIRSCTTTSSPIFILPNGISNSNQLPAYPMPFLSPTCIPYSMPLPIYQPSECECKCAFNKTRNCLNGTFEKHENDGAISKIENNREFSTKYCYKQNIEDVCSNQNCLASIQLQAIISQLLGIHGIISSTIIRLLLKKIPSTNISDSAEEIMQCAARIIRQLPKDQLLKESKSCQEVNGLLRLYLTSSTIIARIIPILTSVQLKSNILKALIDNLINARIMDDQGFGAENPEPLDVLYLELKSDDELRQLLSILREKECQERVNLSFAVYKSQSLIMESRLTNIQRKIAQLEQEMDRRHSNITVQESYKKLADLNLYAISCDYFGYNKSQNEYKKFKSPDPFLSVHISNPKKLLLKPHVGSPETTYTKPNDNKKSNVSKSSIENVDNCSSFYVETYNEETMRYIQLVKDENHGDKSISNNFSTERQIDNINATDTTNTVDKKN</sequence>
<feature type="compositionally biased region" description="Low complexity" evidence="2">
    <location>
        <begin position="49"/>
        <end position="62"/>
    </location>
</feature>
<evidence type="ECO:0000256" key="1">
    <source>
        <dbReference type="SAM" id="Coils"/>
    </source>
</evidence>
<dbReference type="Proteomes" id="UP000695007">
    <property type="component" value="Unplaced"/>
</dbReference>
<name>A0AAJ6YLG6_9HYME</name>
<accession>A0AAJ6YLG6</accession>
<keyword evidence="3" id="KW-1185">Reference proteome</keyword>
<keyword evidence="1" id="KW-0175">Coiled coil</keyword>
<feature type="region of interest" description="Disordered" evidence="2">
    <location>
        <begin position="41"/>
        <end position="63"/>
    </location>
</feature>
<evidence type="ECO:0000313" key="3">
    <source>
        <dbReference type="Proteomes" id="UP000695007"/>
    </source>
</evidence>
<evidence type="ECO:0000313" key="4">
    <source>
        <dbReference type="RefSeq" id="XP_011500244.1"/>
    </source>
</evidence>
<feature type="region of interest" description="Disordered" evidence="2">
    <location>
        <begin position="469"/>
        <end position="492"/>
    </location>
</feature>
<organism evidence="3 4">
    <name type="scientific">Ceratosolen solmsi marchali</name>
    <dbReference type="NCBI Taxonomy" id="326594"/>
    <lineage>
        <taxon>Eukaryota</taxon>
        <taxon>Metazoa</taxon>
        <taxon>Ecdysozoa</taxon>
        <taxon>Arthropoda</taxon>
        <taxon>Hexapoda</taxon>
        <taxon>Insecta</taxon>
        <taxon>Pterygota</taxon>
        <taxon>Neoptera</taxon>
        <taxon>Endopterygota</taxon>
        <taxon>Hymenoptera</taxon>
        <taxon>Apocrita</taxon>
        <taxon>Proctotrupomorpha</taxon>
        <taxon>Chalcidoidea</taxon>
        <taxon>Agaonidae</taxon>
        <taxon>Agaoninae</taxon>
        <taxon>Ceratosolen</taxon>
    </lineage>
</organism>
<protein>
    <submittedName>
        <fullName evidence="4">Uncharacterized protein LOC105364079</fullName>
    </submittedName>
</protein>
<dbReference type="KEGG" id="csol:105364079"/>
<dbReference type="AlphaFoldDB" id="A0AAJ6YLG6"/>
<proteinExistence type="predicted"/>
<gene>
    <name evidence="4" type="primary">LOC105364079</name>
</gene>
<dbReference type="RefSeq" id="XP_011500244.1">
    <property type="nucleotide sequence ID" value="XM_011501942.1"/>
</dbReference>
<dbReference type="GeneID" id="105364079"/>
<feature type="coiled-coil region" evidence="1">
    <location>
        <begin position="386"/>
        <end position="413"/>
    </location>
</feature>